<keyword evidence="2" id="KW-1185">Reference proteome</keyword>
<protein>
    <submittedName>
        <fullName evidence="1">Uncharacterized protein</fullName>
    </submittedName>
</protein>
<sequence>MQISPELQHALQDASRMLSGAGNEWLLGGSCGLLLQHVHLDQSPNDIDIYADRDSVLAFHEALVDCCVDGPLYSETAQYRSLLSHYQLNAYQMELVGGFSVRTEGSLYEVEIRRLLYPAAVEIQLGSHKLLLMPLAHELLFNVLRSRADRYEAIATEMRKELNTHLPLMVQLIESNRLSNDLIAELSRLLESPALLKYCGVIEGNASAWSEGEANGL</sequence>
<evidence type="ECO:0000313" key="1">
    <source>
        <dbReference type="EMBL" id="GAF09043.1"/>
    </source>
</evidence>
<accession>W7YN35</accession>
<organism evidence="1 2">
    <name type="scientific">Paenibacillus pini JCM 16418</name>
    <dbReference type="NCBI Taxonomy" id="1236976"/>
    <lineage>
        <taxon>Bacteria</taxon>
        <taxon>Bacillati</taxon>
        <taxon>Bacillota</taxon>
        <taxon>Bacilli</taxon>
        <taxon>Bacillales</taxon>
        <taxon>Paenibacillaceae</taxon>
        <taxon>Paenibacillus</taxon>
    </lineage>
</organism>
<dbReference type="AlphaFoldDB" id="W7YN35"/>
<dbReference type="eggNOG" id="ENOG503413D">
    <property type="taxonomic scope" value="Bacteria"/>
</dbReference>
<evidence type="ECO:0000313" key="2">
    <source>
        <dbReference type="Proteomes" id="UP000019364"/>
    </source>
</evidence>
<gene>
    <name evidence="1" type="ORF">JCM16418_3160</name>
</gene>
<comment type="caution">
    <text evidence="1">The sequence shown here is derived from an EMBL/GenBank/DDBJ whole genome shotgun (WGS) entry which is preliminary data.</text>
</comment>
<dbReference type="EMBL" id="BAVZ01000009">
    <property type="protein sequence ID" value="GAF09043.1"/>
    <property type="molecule type" value="Genomic_DNA"/>
</dbReference>
<dbReference type="SUPFAM" id="SSF81301">
    <property type="entry name" value="Nucleotidyltransferase"/>
    <property type="match status" value="1"/>
</dbReference>
<name>W7YN35_9BACL</name>
<reference evidence="1 2" key="1">
    <citation type="journal article" date="2014" name="Genome Announc.">
        <title>Draft Genome Sequence of Paenibacillus pini JCM 16418T, Isolated from the Rhizosphere of Pine Tree.</title>
        <authorList>
            <person name="Yuki M."/>
            <person name="Oshima K."/>
            <person name="Suda W."/>
            <person name="Oshida Y."/>
            <person name="Kitamura K."/>
            <person name="Iida Y."/>
            <person name="Hattori M."/>
            <person name="Ohkuma M."/>
        </authorList>
    </citation>
    <scope>NUCLEOTIDE SEQUENCE [LARGE SCALE GENOMIC DNA]</scope>
    <source>
        <strain evidence="1 2">JCM 16418</strain>
    </source>
</reference>
<dbReference type="Gene3D" id="3.30.460.40">
    <property type="match status" value="1"/>
</dbReference>
<dbReference type="Proteomes" id="UP000019364">
    <property type="component" value="Unassembled WGS sequence"/>
</dbReference>
<proteinExistence type="predicted"/>
<dbReference type="RefSeq" id="WP_174890026.1">
    <property type="nucleotide sequence ID" value="NZ_BAVZ01000009.1"/>
</dbReference>
<dbReference type="STRING" id="1236976.JCM16418_3160"/>
<dbReference type="InterPro" id="IPR043519">
    <property type="entry name" value="NT_sf"/>
</dbReference>